<feature type="non-terminal residue" evidence="1">
    <location>
        <position position="1"/>
    </location>
</feature>
<evidence type="ECO:0000313" key="2">
    <source>
        <dbReference type="Proteomes" id="UP000273405"/>
    </source>
</evidence>
<protein>
    <submittedName>
        <fullName evidence="1">Uncharacterized protein</fullName>
    </submittedName>
</protein>
<sequence>GLYGGRSLGAGHLGVGLEVGFPFVSARAVYGVLPRLDLGLGVDSVYGLMIEPRASARFTALDSPRASLAVVVDGGHAFFLRPPETEEKGARYLSGRRDWNVAPGLVFSFQGEGPRSIRPYMDLRCLVSFDTHPTQSSPLGGLPPELKVDAAVLVRLGAEFPVGEKTSYAVSLGADFRSRATDAEVMPTLSMGVVSTLF</sequence>
<gene>
    <name evidence="1" type="ORF">D7X12_21190</name>
</gene>
<evidence type="ECO:0000313" key="1">
    <source>
        <dbReference type="EMBL" id="RKH40331.1"/>
    </source>
</evidence>
<reference evidence="2" key="1">
    <citation type="submission" date="2018-09" db="EMBL/GenBank/DDBJ databases">
        <authorList>
            <person name="Livingstone P.G."/>
            <person name="Whitworth D.E."/>
        </authorList>
    </citation>
    <scope>NUCLEOTIDE SEQUENCE [LARGE SCALE GENOMIC DNA]</scope>
    <source>
        <strain evidence="2">CA040B</strain>
    </source>
</reference>
<proteinExistence type="predicted"/>
<dbReference type="RefSeq" id="WP_120627093.1">
    <property type="nucleotide sequence ID" value="NZ_RAWG01000135.1"/>
</dbReference>
<dbReference type="AlphaFoldDB" id="A0A3A8NDQ6"/>
<comment type="caution">
    <text evidence="1">The sequence shown here is derived from an EMBL/GenBank/DDBJ whole genome shotgun (WGS) entry which is preliminary data.</text>
</comment>
<dbReference type="OrthoDB" id="5504444at2"/>
<dbReference type="Proteomes" id="UP000273405">
    <property type="component" value="Unassembled WGS sequence"/>
</dbReference>
<name>A0A3A8NDQ6_9BACT</name>
<keyword evidence="2" id="KW-1185">Reference proteome</keyword>
<accession>A0A3A8NDQ6</accession>
<dbReference type="EMBL" id="RAWG01000135">
    <property type="protein sequence ID" value="RKH40331.1"/>
    <property type="molecule type" value="Genomic_DNA"/>
</dbReference>
<organism evidence="1 2">
    <name type="scientific">Corallococcus sicarius</name>
    <dbReference type="NCBI Taxonomy" id="2316726"/>
    <lineage>
        <taxon>Bacteria</taxon>
        <taxon>Pseudomonadati</taxon>
        <taxon>Myxococcota</taxon>
        <taxon>Myxococcia</taxon>
        <taxon>Myxococcales</taxon>
        <taxon>Cystobacterineae</taxon>
        <taxon>Myxococcaceae</taxon>
        <taxon>Corallococcus</taxon>
    </lineage>
</organism>